<feature type="chain" id="PRO_5038574880" description="Small peptidoglycan-associated lipoprotein" evidence="1">
    <location>
        <begin position="23"/>
        <end position="138"/>
    </location>
</feature>
<dbReference type="Proteomes" id="UP000281498">
    <property type="component" value="Unassembled WGS sequence"/>
</dbReference>
<comment type="caution">
    <text evidence="2">The sequence shown here is derived from an EMBL/GenBank/DDBJ whole genome shotgun (WGS) entry which is preliminary data.</text>
</comment>
<dbReference type="OrthoDB" id="2878533at2"/>
<evidence type="ECO:0008006" key="4">
    <source>
        <dbReference type="Google" id="ProtNLM"/>
    </source>
</evidence>
<accession>A0A3A9KH29</accession>
<organism evidence="2 3">
    <name type="scientific">Salipaludibacillus neizhouensis</name>
    <dbReference type="NCBI Taxonomy" id="885475"/>
    <lineage>
        <taxon>Bacteria</taxon>
        <taxon>Bacillati</taxon>
        <taxon>Bacillota</taxon>
        <taxon>Bacilli</taxon>
        <taxon>Bacillales</taxon>
        <taxon>Bacillaceae</taxon>
    </lineage>
</organism>
<sequence>MFKRLIPFIAITLMLVFVSSCNQQSTISTSYPFLENSKEDNSPVTILFSNEHDDINSEHDYYDALINFRQDHPNKLSQLNIISNDDEEIVNYFDIKSFPTLLIVDDLEVIMQIDGQHDFQSIYNKLKVNLLSLKERAS</sequence>
<dbReference type="RefSeq" id="WP_110936497.1">
    <property type="nucleotide sequence ID" value="NZ_KZ614146.1"/>
</dbReference>
<feature type="signal peptide" evidence="1">
    <location>
        <begin position="1"/>
        <end position="22"/>
    </location>
</feature>
<protein>
    <recommendedName>
        <fullName evidence="4">Small peptidoglycan-associated lipoprotein</fullName>
    </recommendedName>
</protein>
<evidence type="ECO:0000313" key="3">
    <source>
        <dbReference type="Proteomes" id="UP000281498"/>
    </source>
</evidence>
<reference evidence="2 3" key="1">
    <citation type="submission" date="2017-10" db="EMBL/GenBank/DDBJ databases">
        <title>Bacillus sp. nov., a halophilic bacterium isolated from a Keqin Lake.</title>
        <authorList>
            <person name="Wang H."/>
        </authorList>
    </citation>
    <scope>NUCLEOTIDE SEQUENCE [LARGE SCALE GENOMIC DNA]</scope>
    <source>
        <strain evidence="2 3">KCTC 13187</strain>
    </source>
</reference>
<dbReference type="PROSITE" id="PS51257">
    <property type="entry name" value="PROKAR_LIPOPROTEIN"/>
    <property type="match status" value="1"/>
</dbReference>
<dbReference type="InterPro" id="IPR036249">
    <property type="entry name" value="Thioredoxin-like_sf"/>
</dbReference>
<name>A0A3A9KH29_9BACI</name>
<dbReference type="EMBL" id="PDOE01000001">
    <property type="protein sequence ID" value="RKL68863.1"/>
    <property type="molecule type" value="Genomic_DNA"/>
</dbReference>
<proteinExistence type="predicted"/>
<dbReference type="Gene3D" id="3.40.30.10">
    <property type="entry name" value="Glutaredoxin"/>
    <property type="match status" value="1"/>
</dbReference>
<gene>
    <name evidence="2" type="ORF">CR203_02130</name>
</gene>
<dbReference type="AlphaFoldDB" id="A0A3A9KH29"/>
<evidence type="ECO:0000256" key="1">
    <source>
        <dbReference type="SAM" id="SignalP"/>
    </source>
</evidence>
<keyword evidence="1" id="KW-0732">Signal</keyword>
<keyword evidence="3" id="KW-1185">Reference proteome</keyword>
<evidence type="ECO:0000313" key="2">
    <source>
        <dbReference type="EMBL" id="RKL68863.1"/>
    </source>
</evidence>
<dbReference type="SUPFAM" id="SSF52833">
    <property type="entry name" value="Thioredoxin-like"/>
    <property type="match status" value="1"/>
</dbReference>